<dbReference type="SUPFAM" id="SSF55073">
    <property type="entry name" value="Nucleotide cyclase"/>
    <property type="match status" value="1"/>
</dbReference>
<dbReference type="PANTHER" id="PTHR43102:SF2">
    <property type="entry name" value="GAF DOMAIN-CONTAINING PROTEIN"/>
    <property type="match status" value="1"/>
</dbReference>
<dbReference type="SMART" id="SM00065">
    <property type="entry name" value="GAF"/>
    <property type="match status" value="1"/>
</dbReference>
<dbReference type="OrthoDB" id="9812358at2"/>
<keyword evidence="3" id="KW-1185">Reference proteome</keyword>
<dbReference type="CDD" id="cd01949">
    <property type="entry name" value="GGDEF"/>
    <property type="match status" value="1"/>
</dbReference>
<proteinExistence type="predicted"/>
<feature type="domain" description="GGDEF" evidence="1">
    <location>
        <begin position="379"/>
        <end position="504"/>
    </location>
</feature>
<dbReference type="PANTHER" id="PTHR43102">
    <property type="entry name" value="SLR1143 PROTEIN"/>
    <property type="match status" value="1"/>
</dbReference>
<evidence type="ECO:0000313" key="2">
    <source>
        <dbReference type="EMBL" id="ADV66000.1"/>
    </source>
</evidence>
<dbReference type="InterPro" id="IPR043128">
    <property type="entry name" value="Rev_trsase/Diguanyl_cyclase"/>
</dbReference>
<reference evidence="3" key="2">
    <citation type="submission" date="2011-01" db="EMBL/GenBank/DDBJ databases">
        <title>The complete genome of Deinococcus maricopensis DSM 21211.</title>
        <authorList>
            <consortium name="US DOE Joint Genome Institute (JGI-PGF)"/>
            <person name="Lucas S."/>
            <person name="Copeland A."/>
            <person name="Lapidus A."/>
            <person name="Goodwin L."/>
            <person name="Pitluck S."/>
            <person name="Kyrpides N."/>
            <person name="Mavromatis K."/>
            <person name="Pagani I."/>
            <person name="Ivanova N."/>
            <person name="Ovchinnikova G."/>
            <person name="Zeytun A."/>
            <person name="Detter J.C."/>
            <person name="Han C."/>
            <person name="Land M."/>
            <person name="Hauser L."/>
            <person name="Markowitz V."/>
            <person name="Cheng J.-F."/>
            <person name="Hugenholtz P."/>
            <person name="Woyke T."/>
            <person name="Wu D."/>
            <person name="Pukall R."/>
            <person name="Gehrich-Schroeter G."/>
            <person name="Brambilla E."/>
            <person name="Klenk H.-P."/>
            <person name="Eisen J.A."/>
        </authorList>
    </citation>
    <scope>NUCLEOTIDE SEQUENCE [LARGE SCALE GENOMIC DNA]</scope>
    <source>
        <strain evidence="3">DSM 21211 / LMG 22137 / NRRL B-23946 / LB-34</strain>
    </source>
</reference>
<evidence type="ECO:0000259" key="1">
    <source>
        <dbReference type="PROSITE" id="PS50887"/>
    </source>
</evidence>
<organism evidence="2 3">
    <name type="scientific">Deinococcus maricopensis (strain DSM 21211 / LMG 22137 / NRRL B-23946 / LB-34)</name>
    <dbReference type="NCBI Taxonomy" id="709986"/>
    <lineage>
        <taxon>Bacteria</taxon>
        <taxon>Thermotogati</taxon>
        <taxon>Deinococcota</taxon>
        <taxon>Deinococci</taxon>
        <taxon>Deinococcales</taxon>
        <taxon>Deinococcaceae</taxon>
        <taxon>Deinococcus</taxon>
    </lineage>
</organism>
<dbReference type="KEGG" id="dmr:Deima_0339"/>
<dbReference type="RefSeq" id="WP_013555505.1">
    <property type="nucleotide sequence ID" value="NC_014958.1"/>
</dbReference>
<dbReference type="NCBIfam" id="TIGR00254">
    <property type="entry name" value="GGDEF"/>
    <property type="match status" value="1"/>
</dbReference>
<gene>
    <name evidence="2" type="ordered locus">Deima_0339</name>
</gene>
<dbReference type="EMBL" id="CP002454">
    <property type="protein sequence ID" value="ADV66000.1"/>
    <property type="molecule type" value="Genomic_DNA"/>
</dbReference>
<dbReference type="STRING" id="709986.Deima_0339"/>
<evidence type="ECO:0000313" key="3">
    <source>
        <dbReference type="Proteomes" id="UP000008635"/>
    </source>
</evidence>
<protein>
    <submittedName>
        <fullName evidence="2">Diguanylate cyclase with GAF sensor</fullName>
    </submittedName>
</protein>
<dbReference type="Pfam" id="PF00990">
    <property type="entry name" value="GGDEF"/>
    <property type="match status" value="1"/>
</dbReference>
<dbReference type="Gene3D" id="3.30.450.40">
    <property type="match status" value="1"/>
</dbReference>
<dbReference type="InterPro" id="IPR003018">
    <property type="entry name" value="GAF"/>
</dbReference>
<dbReference type="InterPro" id="IPR029016">
    <property type="entry name" value="GAF-like_dom_sf"/>
</dbReference>
<dbReference type="Proteomes" id="UP000008635">
    <property type="component" value="Chromosome"/>
</dbReference>
<dbReference type="eggNOG" id="COG2203">
    <property type="taxonomic scope" value="Bacteria"/>
</dbReference>
<reference evidence="2 3" key="1">
    <citation type="journal article" date="2011" name="Stand. Genomic Sci.">
        <title>Complete genome sequence of Deinococcus maricopensis type strain (LB-34).</title>
        <authorList>
            <person name="Pukall R."/>
            <person name="Zeytun A."/>
            <person name="Lucas S."/>
            <person name="Lapidus A."/>
            <person name="Hammon N."/>
            <person name="Deshpande S."/>
            <person name="Nolan M."/>
            <person name="Cheng J.F."/>
            <person name="Pitluck S."/>
            <person name="Liolios K."/>
            <person name="Pagani I."/>
            <person name="Mikhailova N."/>
            <person name="Ivanova N."/>
            <person name="Mavromatis K."/>
            <person name="Pati A."/>
            <person name="Tapia R."/>
            <person name="Han C."/>
            <person name="Goodwin L."/>
            <person name="Chen A."/>
            <person name="Palaniappan K."/>
            <person name="Land M."/>
            <person name="Hauser L."/>
            <person name="Chang Y.J."/>
            <person name="Jeffries C.D."/>
            <person name="Brambilla E.M."/>
            <person name="Rohde M."/>
            <person name="Goker M."/>
            <person name="Detter J.C."/>
            <person name="Woyke T."/>
            <person name="Bristow J."/>
            <person name="Eisen J.A."/>
            <person name="Markowitz V."/>
            <person name="Hugenholtz P."/>
            <person name="Kyrpides N.C."/>
            <person name="Klenk H.P."/>
        </authorList>
    </citation>
    <scope>NUCLEOTIDE SEQUENCE [LARGE SCALE GENOMIC DNA]</scope>
    <source>
        <strain evidence="3">DSM 21211 / LMG 22137 / NRRL B-23946 / LB-34</strain>
    </source>
</reference>
<dbReference type="AlphaFoldDB" id="E8U355"/>
<dbReference type="HOGENOM" id="CLU_000445_11_32_0"/>
<dbReference type="InterPro" id="IPR000160">
    <property type="entry name" value="GGDEF_dom"/>
</dbReference>
<dbReference type="Pfam" id="PF01590">
    <property type="entry name" value="GAF"/>
    <property type="match status" value="1"/>
</dbReference>
<dbReference type="SMART" id="SM00267">
    <property type="entry name" value="GGDEF"/>
    <property type="match status" value="1"/>
</dbReference>
<accession>E8U355</accession>
<dbReference type="Gene3D" id="3.30.70.270">
    <property type="match status" value="1"/>
</dbReference>
<name>E8U355_DEIML</name>
<dbReference type="InterPro" id="IPR029787">
    <property type="entry name" value="Nucleotide_cyclase"/>
</dbReference>
<dbReference type="PROSITE" id="PS50887">
    <property type="entry name" value="GGDEF"/>
    <property type="match status" value="1"/>
</dbReference>
<sequence>MTAAPLPPDESARLLDLARYGILDTDREETFERITRLAARLLRVPVVALNFVDADRQWAKAGVGLDGPEVPRAHSFCAWAILQDAPMVIPDATIDPNFQHNPLVTGAPHIHTYAGAPLITSSGQRIGTLCIADDAPHPLTDDDLTVLQDLAALAMTELELRARNAELARTLNAHAERAEDLQQQLAHAHTLDAVNALADLTLAPDEVALRASALLGSAIDAEWTGLLTFQGDTVRAHTAYLRPGVPAELLALTEHLGRPGGMTLPLRHLSTPAYMDEYGTHPQACAEVIAAGVQALAWLPLGMFGGVTFLLVAVRARETRRVPWRTSDRALLEAAARSVRAALQRREVLAAVALDARQDSLTGILNRRAFDEDLAGVAAPFTLAMVDLDGFKALNDAEGHAAGDRALRVFATALQAELPDERVYRLGGDEFVVRLMGSWTEDEVLEHVDVAVLAAGSVTRSRLGASVGVATGGHADAPAAVLQIADERMYATKRRRRALQTVGR</sequence>
<dbReference type="eggNOG" id="COG2199">
    <property type="taxonomic scope" value="Bacteria"/>
</dbReference>
<dbReference type="SUPFAM" id="SSF55781">
    <property type="entry name" value="GAF domain-like"/>
    <property type="match status" value="2"/>
</dbReference>